<dbReference type="Pfam" id="PF05016">
    <property type="entry name" value="ParE_toxin"/>
    <property type="match status" value="1"/>
</dbReference>
<organism evidence="2 3">
    <name type="scientific">Rheinheimera muenzenbergensis</name>
    <dbReference type="NCBI Taxonomy" id="1193628"/>
    <lineage>
        <taxon>Bacteria</taxon>
        <taxon>Pseudomonadati</taxon>
        <taxon>Pseudomonadota</taxon>
        <taxon>Gammaproteobacteria</taxon>
        <taxon>Chromatiales</taxon>
        <taxon>Chromatiaceae</taxon>
        <taxon>Rheinheimera</taxon>
    </lineage>
</organism>
<dbReference type="InterPro" id="IPR035093">
    <property type="entry name" value="RelE/ParE_toxin_dom_sf"/>
</dbReference>
<accession>A0ABU8C530</accession>
<evidence type="ECO:0000256" key="1">
    <source>
        <dbReference type="ARBA" id="ARBA00022649"/>
    </source>
</evidence>
<comment type="caution">
    <text evidence="2">The sequence shown here is derived from an EMBL/GenBank/DDBJ whole genome shotgun (WGS) entry which is preliminary data.</text>
</comment>
<sequence length="107" mass="12158">MTSAKKRYQLTAEAAQDLQSIARYTVKTWGIAKSRAYAAELEKTFDSLASKLLPAKPFSENLPDIMVWHNKYHSVYYICETNGKGIAIIAVLHQKTDSRQKVENRLP</sequence>
<gene>
    <name evidence="2" type="ORF">MN202_07290</name>
</gene>
<keyword evidence="1" id="KW-1277">Toxin-antitoxin system</keyword>
<dbReference type="EMBL" id="JALAAR010000005">
    <property type="protein sequence ID" value="MEH8017028.1"/>
    <property type="molecule type" value="Genomic_DNA"/>
</dbReference>
<dbReference type="Gene3D" id="3.30.2310.20">
    <property type="entry name" value="RelE-like"/>
    <property type="match status" value="1"/>
</dbReference>
<keyword evidence="3" id="KW-1185">Reference proteome</keyword>
<protein>
    <submittedName>
        <fullName evidence="2">Type II toxin-antitoxin system RelE/ParE family toxin</fullName>
    </submittedName>
</protein>
<reference evidence="2 3" key="1">
    <citation type="journal article" date="2023" name="Ecotoxicol. Environ. Saf.">
        <title>Mercury remediation potential of mercury-resistant strain Rheinheimera metallidurans sp. nov. isolated from a municipal waste dumping site.</title>
        <authorList>
            <person name="Yadav V."/>
            <person name="Manjhi A."/>
            <person name="Vadakedath N."/>
        </authorList>
    </citation>
    <scope>NUCLEOTIDE SEQUENCE [LARGE SCALE GENOMIC DNA]</scope>
    <source>
        <strain evidence="2 3">E-49</strain>
    </source>
</reference>
<dbReference type="RefSeq" id="WP_335735442.1">
    <property type="nucleotide sequence ID" value="NZ_JALAAR010000005.1"/>
</dbReference>
<proteinExistence type="predicted"/>
<evidence type="ECO:0000313" key="3">
    <source>
        <dbReference type="Proteomes" id="UP001375382"/>
    </source>
</evidence>
<name>A0ABU8C530_9GAMM</name>
<evidence type="ECO:0000313" key="2">
    <source>
        <dbReference type="EMBL" id="MEH8017028.1"/>
    </source>
</evidence>
<dbReference type="Proteomes" id="UP001375382">
    <property type="component" value="Unassembled WGS sequence"/>
</dbReference>
<dbReference type="InterPro" id="IPR007712">
    <property type="entry name" value="RelE/ParE_toxin"/>
</dbReference>